<evidence type="ECO:0000256" key="3">
    <source>
        <dbReference type="ARBA" id="ARBA00022801"/>
    </source>
</evidence>
<dbReference type="PROSITE" id="PS50222">
    <property type="entry name" value="EF_HAND_2"/>
    <property type="match status" value="1"/>
</dbReference>
<dbReference type="SMART" id="SM00230">
    <property type="entry name" value="CysPc"/>
    <property type="match status" value="1"/>
</dbReference>
<evidence type="ECO:0000256" key="1">
    <source>
        <dbReference type="ARBA" id="ARBA00007623"/>
    </source>
</evidence>
<dbReference type="InterPro" id="IPR022684">
    <property type="entry name" value="Calpain_cysteine_protease"/>
</dbReference>
<feature type="active site" evidence="6">
    <location>
        <position position="368"/>
    </location>
</feature>
<dbReference type="PRINTS" id="PR00704">
    <property type="entry name" value="CALPAIN"/>
</dbReference>
<dbReference type="PANTHER" id="PTHR10183">
    <property type="entry name" value="CALPAIN"/>
    <property type="match status" value="1"/>
</dbReference>
<keyword evidence="2 6" id="KW-0645">Protease</keyword>
<dbReference type="SUPFAM" id="SSF47473">
    <property type="entry name" value="EF-hand"/>
    <property type="match status" value="1"/>
</dbReference>
<comment type="similarity">
    <text evidence="1">Belongs to the peptidase C2 family.</text>
</comment>
<keyword evidence="3 6" id="KW-0378">Hydrolase</keyword>
<evidence type="ECO:0000256" key="4">
    <source>
        <dbReference type="ARBA" id="ARBA00022807"/>
    </source>
</evidence>
<keyword evidence="4 6" id="KW-0788">Thiol protease</keyword>
<dbReference type="Pfam" id="PF01067">
    <property type="entry name" value="Calpain_III"/>
    <property type="match status" value="1"/>
</dbReference>
<dbReference type="Pfam" id="PF13405">
    <property type="entry name" value="EF-hand_6"/>
    <property type="match status" value="1"/>
</dbReference>
<dbReference type="CDD" id="cd00214">
    <property type="entry name" value="Calpain_III"/>
    <property type="match status" value="1"/>
</dbReference>
<dbReference type="PROSITE" id="PS50203">
    <property type="entry name" value="CALPAIN_CAT"/>
    <property type="match status" value="1"/>
</dbReference>
<feature type="compositionally biased region" description="Polar residues" evidence="7">
    <location>
        <begin position="14"/>
        <end position="30"/>
    </location>
</feature>
<dbReference type="InterPro" id="IPR022683">
    <property type="entry name" value="Calpain_III"/>
</dbReference>
<proteinExistence type="inferred from homology"/>
<dbReference type="EMBL" id="JARBDR010000657">
    <property type="protein sequence ID" value="KAJ8308468.1"/>
    <property type="molecule type" value="Genomic_DNA"/>
</dbReference>
<dbReference type="InterPro" id="IPR011992">
    <property type="entry name" value="EF-hand-dom_pair"/>
</dbReference>
<dbReference type="Gene3D" id="1.10.238.10">
    <property type="entry name" value="EF-hand"/>
    <property type="match status" value="1"/>
</dbReference>
<dbReference type="InterPro" id="IPR038765">
    <property type="entry name" value="Papain-like_cys_pep_sf"/>
</dbReference>
<evidence type="ECO:0000256" key="5">
    <source>
        <dbReference type="ARBA" id="ARBA00022837"/>
    </source>
</evidence>
<dbReference type="SUPFAM" id="SSF49758">
    <property type="entry name" value="Calpain large subunit, middle domain (domain III)"/>
    <property type="match status" value="1"/>
</dbReference>
<dbReference type="PANTHER" id="PTHR10183:SF433">
    <property type="entry name" value="CALPAIN-A-RELATED"/>
    <property type="match status" value="1"/>
</dbReference>
<dbReference type="CDD" id="cd16196">
    <property type="entry name" value="EFh_PEF_CalpA_B"/>
    <property type="match status" value="1"/>
</dbReference>
<dbReference type="InterPro" id="IPR018247">
    <property type="entry name" value="EF_Hand_1_Ca_BS"/>
</dbReference>
<gene>
    <name evidence="10" type="ORF">KUTeg_013342</name>
</gene>
<feature type="domain" description="Calpain catalytic" evidence="8">
    <location>
        <begin position="129"/>
        <end position="428"/>
    </location>
</feature>
<feature type="domain" description="EF-hand" evidence="9">
    <location>
        <begin position="741"/>
        <end position="776"/>
    </location>
</feature>
<feature type="active site" evidence="6">
    <location>
        <position position="184"/>
    </location>
</feature>
<protein>
    <submittedName>
        <fullName evidence="10">Uncharacterized protein</fullName>
    </submittedName>
</protein>
<evidence type="ECO:0000259" key="9">
    <source>
        <dbReference type="PROSITE" id="PS50222"/>
    </source>
</evidence>
<dbReference type="InterPro" id="IPR036213">
    <property type="entry name" value="Calpain_III_sf"/>
</dbReference>
<feature type="region of interest" description="Disordered" evidence="7">
    <location>
        <begin position="618"/>
        <end position="643"/>
    </location>
</feature>
<dbReference type="InterPro" id="IPR001300">
    <property type="entry name" value="Peptidase_C2_calpain_cat"/>
</dbReference>
<feature type="compositionally biased region" description="Gly residues" evidence="7">
    <location>
        <begin position="64"/>
        <end position="77"/>
    </location>
</feature>
<comment type="caution">
    <text evidence="10">The sequence shown here is derived from an EMBL/GenBank/DDBJ whole genome shotgun (WGS) entry which is preliminary data.</text>
</comment>
<evidence type="ECO:0000313" key="11">
    <source>
        <dbReference type="Proteomes" id="UP001217089"/>
    </source>
</evidence>
<dbReference type="InterPro" id="IPR022682">
    <property type="entry name" value="Calpain_domain_III"/>
</dbReference>
<dbReference type="Gene3D" id="2.60.120.380">
    <property type="match status" value="1"/>
</dbReference>
<dbReference type="SUPFAM" id="SSF54001">
    <property type="entry name" value="Cysteine proteinases"/>
    <property type="match status" value="1"/>
</dbReference>
<dbReference type="InterPro" id="IPR033883">
    <property type="entry name" value="C2_III"/>
</dbReference>
<dbReference type="CDD" id="cd00044">
    <property type="entry name" value="CysPc"/>
    <property type="match status" value="1"/>
</dbReference>
<reference evidence="10 11" key="1">
    <citation type="submission" date="2022-12" db="EMBL/GenBank/DDBJ databases">
        <title>Chromosome-level genome of Tegillarca granosa.</title>
        <authorList>
            <person name="Kim J."/>
        </authorList>
    </citation>
    <scope>NUCLEOTIDE SEQUENCE [LARGE SCALE GENOMIC DNA]</scope>
    <source>
        <strain evidence="10">Teg-2019</strain>
        <tissue evidence="10">Adductor muscle</tissue>
    </source>
</reference>
<feature type="active site" evidence="6">
    <location>
        <position position="340"/>
    </location>
</feature>
<feature type="region of interest" description="Disordered" evidence="7">
    <location>
        <begin position="14"/>
        <end position="46"/>
    </location>
</feature>
<evidence type="ECO:0000256" key="7">
    <source>
        <dbReference type="SAM" id="MobiDB-lite"/>
    </source>
</evidence>
<dbReference type="InterPro" id="IPR000169">
    <property type="entry name" value="Pept_cys_AS"/>
</dbReference>
<keyword evidence="11" id="KW-1185">Reference proteome</keyword>
<evidence type="ECO:0000313" key="10">
    <source>
        <dbReference type="EMBL" id="KAJ8308468.1"/>
    </source>
</evidence>
<sequence>MSYFKTTRTVKTIFSDGSGQPRTETKTYTYGSDDGPNVGFSTDGGMPSQLKIGFGNRGYKIRLGGGGGGDSQGGDGGYYRPTLTRYDKPTQRPQVVGRSTRKESKNPFKGVLNQNFEEIKKTCQEQGCLFEDPEFEASDYSIFFSKSPPRPFEWKRPHEICDNPEFISSGASRFDVQQGELGDCWLLAAVASLTINEKLMARVVPPDQNFTDNYCGVFKFNFWHQGEWVEICVDDKLPTYYGQLVFMHSTEKNEFWSALLEKAYAKLQGSYESLKGGSTSEAMEDFTGGVTESIDLKKPPNNLFTIMIKAAQRGSLMGCSIDADPSQLEARLSNGLVMGHAYSITAVNLIDIETPRVSGKIPMVRIRNPWGNEAEWKGAWSDQSQEWNFIPEEQKQEMGLTFDDDGEFWMSFDDFKSNFEKLEICNLGPDSLDEEEVEQSGGKKRWEATTEHGEWIPGVNAGGCRNYLDTFWTNPQYRVTLTDPDDDDDDDLCTVLIGVLQKDRRKKRKEGLDLLTMGYVIYKLPDENHGPLDLKFFKYNASCAKSPSFINLREICGRHKLSPGTYAIIPSTFEPHNKGDYLLRIFTEKANVTSEMDEETSFDESQLDIERFNVVAPDNGQGQPGRVRRDAEKQKKHAREQAAGEITQKEAVTILKNALDVQEPSEEEVEQEEALKRSFKRVAGEDMEIDAFELKDILNAVFTKEFEFDGFNIDTCRSMVAMHDGDLSGKLGYDEFKCLWTDLRRWKGVFKEYDHDKSGKLSSYELRAALHASGFKLSNRTFSALVMRYSNKEGILEFGDFIVCAIRLKTMLASFKNAEEGGAAVFSVDDFIQTTMYS</sequence>
<dbReference type="InterPro" id="IPR002048">
    <property type="entry name" value="EF_hand_dom"/>
</dbReference>
<dbReference type="SMART" id="SM00054">
    <property type="entry name" value="EFh"/>
    <property type="match status" value="2"/>
</dbReference>
<keyword evidence="5" id="KW-0106">Calcium</keyword>
<organism evidence="10 11">
    <name type="scientific">Tegillarca granosa</name>
    <name type="common">Malaysian cockle</name>
    <name type="synonym">Anadara granosa</name>
    <dbReference type="NCBI Taxonomy" id="220873"/>
    <lineage>
        <taxon>Eukaryota</taxon>
        <taxon>Metazoa</taxon>
        <taxon>Spiralia</taxon>
        <taxon>Lophotrochozoa</taxon>
        <taxon>Mollusca</taxon>
        <taxon>Bivalvia</taxon>
        <taxon>Autobranchia</taxon>
        <taxon>Pteriomorphia</taxon>
        <taxon>Arcoida</taxon>
        <taxon>Arcoidea</taxon>
        <taxon>Arcidae</taxon>
        <taxon>Tegillarca</taxon>
    </lineage>
</organism>
<dbReference type="Proteomes" id="UP001217089">
    <property type="component" value="Unassembled WGS sequence"/>
</dbReference>
<evidence type="ECO:0000256" key="2">
    <source>
        <dbReference type="ARBA" id="ARBA00022670"/>
    </source>
</evidence>
<evidence type="ECO:0000256" key="6">
    <source>
        <dbReference type="PROSITE-ProRule" id="PRU00239"/>
    </source>
</evidence>
<dbReference type="Gene3D" id="3.90.70.10">
    <property type="entry name" value="Cysteine proteinases"/>
    <property type="match status" value="1"/>
</dbReference>
<feature type="region of interest" description="Disordered" evidence="7">
    <location>
        <begin position="64"/>
        <end position="85"/>
    </location>
</feature>
<dbReference type="PROSITE" id="PS00018">
    <property type="entry name" value="EF_HAND_1"/>
    <property type="match status" value="1"/>
</dbReference>
<dbReference type="SMART" id="SM00720">
    <property type="entry name" value="calpain_III"/>
    <property type="match status" value="1"/>
</dbReference>
<accession>A0ABQ9ETE8</accession>
<dbReference type="PROSITE" id="PS00139">
    <property type="entry name" value="THIOL_PROTEASE_CYS"/>
    <property type="match status" value="1"/>
</dbReference>
<evidence type="ECO:0000259" key="8">
    <source>
        <dbReference type="PROSITE" id="PS50203"/>
    </source>
</evidence>
<name>A0ABQ9ETE8_TEGGR</name>
<dbReference type="Pfam" id="PF00648">
    <property type="entry name" value="Peptidase_C2"/>
    <property type="match status" value="1"/>
</dbReference>